<keyword evidence="2" id="KW-1185">Reference proteome</keyword>
<proteinExistence type="predicted"/>
<dbReference type="EMBL" id="CP090032">
    <property type="protein sequence ID" value="UPK92685.1"/>
    <property type="molecule type" value="Genomic_DNA"/>
</dbReference>
<sequence length="1050" mass="114324">METDHEKQAPSGNRDDHNLERLGYAQEVKRNFSLTAMVATCVSLMATWEALCSTMVTGLVSGGPVSLVYGAIAAFIGSLCSALSLAELASSHATAGGQYHFVAKLCPKRIRPVSSWLAGYISTLGWIAVAGSAPFLAGTQIQGMLVLNYPASYTFERWHGTLLYWAILIGSAGICILCSNILPLVEKVTMALHVIFFIIILVVMVVVSPTKHSATFVFTDFQNNSGWASDGIAWCIGLLSSCYVLIGYDGATHLSEEMERAETGVPRAMVGSILINGTLGFGFLIALLFCMGDITSALNTPTVFPIIQIFYNITGSTAAATALTSSVTVMAALSTVPLITSAARLMWAFARDQGKVTGLPFSTHLSKIDRKRQIPTITILTTTVLLMLLGLINIGSTTAFNAVLSLAVVSLQISYLMPIILLIWRRISRPNTLTWGPWQLGKSGIVVNVVAIVYLVFTSIFLLFPPYQPITAENMNYAPVVLGGAVIFGCVYWPLRARKRYFGPLIETNGAESASLIIMTMKRGVLFASGDVMKLYRVVAAASSLAPNALDMLAPNDQPQPPLDGPILISLAHDLDQPTNGICHEDSSSVEPNNKEMWLSTTRVSPSNSDLSLYVPAGEHSILLSHYFSFVCEVASSFDSPNNPFRSRVTRMMDASPLLFTCVMSISAAHLYQNQGESSSIPLSFQTEAISQISGEVSKIKTTMSPQPPGNLALVRPSTRSLVKDDILLGIILLGMTSSWHDPSSLGLFHLTGSRHLFKLWMTASGLERPLKLLSITQNFIVSSMVYWEVMVSFLLDQALEAISYLDTGVATDIFIRLAKVGTMVRKRRSLRGRTLTEGEASGLAQLIEEASTLEQAILKSRAPLIGLVKDTGDPRSPPSHLVKMARSYRLASLLELYRAFPEISVGSTSRLDEVEETGKHSQLVLGLAFDILEILETIPDNSRTIAIQSLVYLIAGSTLGHCVAPDGHQLAVAQIRQNQLIKNWRQFVRNRLYKSFLSIGLHTINRVGTILEEVWSRMDSMVSSTGQGHVMDVRWIDVMTGKQLETILG</sequence>
<accession>A0ACD3YUQ2</accession>
<reference evidence="1" key="1">
    <citation type="submission" date="2021-11" db="EMBL/GenBank/DDBJ databases">
        <title>Fusarium solani-melongenae Genome sequencing and assembly.</title>
        <authorList>
            <person name="Xie S."/>
            <person name="Huang L."/>
            <person name="Zhang X."/>
        </authorList>
    </citation>
    <scope>NUCLEOTIDE SEQUENCE</scope>
    <source>
        <strain evidence="1">CRI 24-3</strain>
    </source>
</reference>
<name>A0ACD3YUQ2_FUSSC</name>
<protein>
    <submittedName>
        <fullName evidence="1">Uncharacterized protein</fullName>
    </submittedName>
</protein>
<organism evidence="1 2">
    <name type="scientific">Fusarium solani subsp. cucurbitae</name>
    <name type="common">Neocosmosporum cucurbitae</name>
    <dbReference type="NCBI Taxonomy" id="2747967"/>
    <lineage>
        <taxon>Eukaryota</taxon>
        <taxon>Fungi</taxon>
        <taxon>Dikarya</taxon>
        <taxon>Ascomycota</taxon>
        <taxon>Pezizomycotina</taxon>
        <taxon>Sordariomycetes</taxon>
        <taxon>Hypocreomycetidae</taxon>
        <taxon>Hypocreales</taxon>
        <taxon>Nectriaceae</taxon>
        <taxon>Fusarium</taxon>
        <taxon>Fusarium solani species complex</taxon>
    </lineage>
</organism>
<gene>
    <name evidence="1" type="ORF">LCI18_003620</name>
</gene>
<dbReference type="Proteomes" id="UP000830768">
    <property type="component" value="Chromosome 3"/>
</dbReference>
<evidence type="ECO:0000313" key="2">
    <source>
        <dbReference type="Proteomes" id="UP000830768"/>
    </source>
</evidence>
<evidence type="ECO:0000313" key="1">
    <source>
        <dbReference type="EMBL" id="UPK92685.1"/>
    </source>
</evidence>